<dbReference type="GO" id="GO:0007059">
    <property type="term" value="P:chromosome segregation"/>
    <property type="evidence" value="ECO:0007669"/>
    <property type="project" value="TreeGrafter"/>
</dbReference>
<dbReference type="SUPFAM" id="SSF110849">
    <property type="entry name" value="ParB/Sulfiredoxin"/>
    <property type="match status" value="1"/>
</dbReference>
<feature type="domain" description="ParB-like N-terminal" evidence="3">
    <location>
        <begin position="7"/>
        <end position="102"/>
    </location>
</feature>
<dbReference type="GO" id="GO:0003677">
    <property type="term" value="F:DNA binding"/>
    <property type="evidence" value="ECO:0007669"/>
    <property type="project" value="InterPro"/>
</dbReference>
<dbReference type="InterPro" id="IPR036086">
    <property type="entry name" value="ParB/Sulfiredoxin_sf"/>
</dbReference>
<keyword evidence="5" id="KW-1185">Reference proteome</keyword>
<dbReference type="FunFam" id="1.10.10.2830:FF:000001">
    <property type="entry name" value="Chromosome partitioning protein ParB"/>
    <property type="match status" value="1"/>
</dbReference>
<dbReference type="InterPro" id="IPR003115">
    <property type="entry name" value="ParB_N"/>
</dbReference>
<dbReference type="Pfam" id="PF02195">
    <property type="entry name" value="ParB_N"/>
    <property type="match status" value="1"/>
</dbReference>
<dbReference type="GO" id="GO:0005694">
    <property type="term" value="C:chromosome"/>
    <property type="evidence" value="ECO:0007669"/>
    <property type="project" value="TreeGrafter"/>
</dbReference>
<dbReference type="SMART" id="SM00470">
    <property type="entry name" value="ParB"/>
    <property type="match status" value="1"/>
</dbReference>
<feature type="region of interest" description="Disordered" evidence="2">
    <location>
        <begin position="382"/>
        <end position="408"/>
    </location>
</feature>
<sequence>MNEINVSAVPLTKLVPSAINVRTTGRDKGIDGLAASIASRGLLQNLVVRETEEGKYEVVAGGRRLAALKQLCKAKKLPKSYMVPVQIVGEDAALEASLAENVMREQMHPADQFAAFAGLIAQGHSIEDVAARFGVTPGVVTRRMKLASLSPVIIEAFRADKLTLEQVMGFTVTDNHAEQEQVFADISEWHYPAERSRIVQLLTHEKMKTTDHRFRFVGEDAYIAAGGAITRDLFDERDTGYAEDSALVLRLATERLTAMIPEVLAQGWKWIEADPALTYDTMRTFTRIHPRHVELNNDDAARLSALAEEYDRLAEDGDTPDDETSERLDAIDAEMESLRDKERAFDPAEMALAGGWLALHNDGSVKLELGYVRPEDRPALDALRRPINTDGQNENGDDDAEPVTPAPTGPKVPEALLAELHAARTIALRLELVKRPDIALRVLAHSLAVREMSHGTPVLTVHPSTTYIPENQRVGCPDETPLNDQRSRWNMRLGGDAARMWDAIMALSNEDVLDLIAVLSASLVDATYSKGQNGSAAKPGIYAEKLAATLDLDMRQHWTPTAATYFGRVSKDAITEAVTEAASEAEAAKLAGLKKGVMAEEAALIAADTTWLPAPLRTNRG</sequence>
<comment type="caution">
    <text evidence="4">The sequence shown here is derived from an EMBL/GenBank/DDBJ whole genome shotgun (WGS) entry which is preliminary data.</text>
</comment>
<dbReference type="PANTHER" id="PTHR33375:SF7">
    <property type="entry name" value="CHROMOSOME 2-PARTITIONING PROTEIN PARB-RELATED"/>
    <property type="match status" value="1"/>
</dbReference>
<evidence type="ECO:0000313" key="5">
    <source>
        <dbReference type="Proteomes" id="UP000032668"/>
    </source>
</evidence>
<dbReference type="InterPro" id="IPR004437">
    <property type="entry name" value="ParB/RepB/Spo0J"/>
</dbReference>
<name>A0A0D6PL81_9PROT</name>
<evidence type="ECO:0000256" key="1">
    <source>
        <dbReference type="ARBA" id="ARBA00006295"/>
    </source>
</evidence>
<organism evidence="4 5">
    <name type="scientific">Acidocella aminolytica 101 = DSM 11237</name>
    <dbReference type="NCBI Taxonomy" id="1120923"/>
    <lineage>
        <taxon>Bacteria</taxon>
        <taxon>Pseudomonadati</taxon>
        <taxon>Pseudomonadota</taxon>
        <taxon>Alphaproteobacteria</taxon>
        <taxon>Acetobacterales</taxon>
        <taxon>Acidocellaceae</taxon>
        <taxon>Acidocella</taxon>
    </lineage>
</organism>
<dbReference type="Proteomes" id="UP000032668">
    <property type="component" value="Unassembled WGS sequence"/>
</dbReference>
<dbReference type="SUPFAM" id="SSF109709">
    <property type="entry name" value="KorB DNA-binding domain-like"/>
    <property type="match status" value="1"/>
</dbReference>
<evidence type="ECO:0000259" key="3">
    <source>
        <dbReference type="SMART" id="SM00470"/>
    </source>
</evidence>
<dbReference type="OrthoDB" id="9813122at2"/>
<dbReference type="EMBL" id="BANC01000157">
    <property type="protein sequence ID" value="GAN82126.1"/>
    <property type="molecule type" value="Genomic_DNA"/>
</dbReference>
<dbReference type="RefSeq" id="WP_048880516.1">
    <property type="nucleotide sequence ID" value="NZ_BANC01000157.1"/>
</dbReference>
<dbReference type="Gene3D" id="1.10.10.2830">
    <property type="match status" value="1"/>
</dbReference>
<protein>
    <submittedName>
        <fullName evidence="4">Chromosome partitioning nuclease protein ParB</fullName>
    </submittedName>
</protein>
<dbReference type="STRING" id="1120923.SAMN02746095_03850"/>
<proteinExistence type="inferred from homology"/>
<reference evidence="4 5" key="1">
    <citation type="submission" date="2012-11" db="EMBL/GenBank/DDBJ databases">
        <title>Whole genome sequence of Acidocella aminolytica 101 = DSM 11237.</title>
        <authorList>
            <person name="Azuma Y."/>
            <person name="Higashiura N."/>
            <person name="Hirakawa H."/>
            <person name="Matsushita K."/>
        </authorList>
    </citation>
    <scope>NUCLEOTIDE SEQUENCE [LARGE SCALE GENOMIC DNA]</scope>
    <source>
        <strain evidence="5">101 / DSM 11237</strain>
    </source>
</reference>
<dbReference type="Gene3D" id="3.90.1530.30">
    <property type="match status" value="1"/>
</dbReference>
<dbReference type="CDD" id="cd16406">
    <property type="entry name" value="ParB_N_like"/>
    <property type="match status" value="1"/>
</dbReference>
<evidence type="ECO:0000313" key="4">
    <source>
        <dbReference type="EMBL" id="GAN82126.1"/>
    </source>
</evidence>
<accession>A0A0D6PL81</accession>
<dbReference type="InterPro" id="IPR050336">
    <property type="entry name" value="Chromosome_partition/occlusion"/>
</dbReference>
<comment type="similarity">
    <text evidence="1">Belongs to the ParB family.</text>
</comment>
<dbReference type="PANTHER" id="PTHR33375">
    <property type="entry name" value="CHROMOSOME-PARTITIONING PROTEIN PARB-RELATED"/>
    <property type="match status" value="1"/>
</dbReference>
<gene>
    <name evidence="4" type="ORF">Aam_160_003</name>
</gene>
<dbReference type="NCBIfam" id="TIGR00180">
    <property type="entry name" value="parB_part"/>
    <property type="match status" value="1"/>
</dbReference>
<evidence type="ECO:0000256" key="2">
    <source>
        <dbReference type="SAM" id="MobiDB-lite"/>
    </source>
</evidence>
<dbReference type="AlphaFoldDB" id="A0A0D6PL81"/>